<keyword evidence="1" id="KW-0812">Transmembrane</keyword>
<name>A0ABY5EYE1_9HYPH</name>
<accession>A0ABY5EYE1</accession>
<keyword evidence="1" id="KW-0472">Membrane</keyword>
<gene>
    <name evidence="2" type="ORF">NMK50_04320</name>
</gene>
<dbReference type="EMBL" id="CP101114">
    <property type="protein sequence ID" value="UTO29168.1"/>
    <property type="molecule type" value="Genomic_DNA"/>
</dbReference>
<organism evidence="2 3">
    <name type="scientific">Bartonella harrusi</name>
    <dbReference type="NCBI Taxonomy" id="2961895"/>
    <lineage>
        <taxon>Bacteria</taxon>
        <taxon>Pseudomonadati</taxon>
        <taxon>Pseudomonadota</taxon>
        <taxon>Alphaproteobacteria</taxon>
        <taxon>Hyphomicrobiales</taxon>
        <taxon>Bartonellaceae</taxon>
        <taxon>Bartonella</taxon>
    </lineage>
</organism>
<dbReference type="RefSeq" id="WP_254770998.1">
    <property type="nucleotide sequence ID" value="NZ_CP101114.1"/>
</dbReference>
<protein>
    <submittedName>
        <fullName evidence="2">Uncharacterized protein</fullName>
    </submittedName>
</protein>
<keyword evidence="1" id="KW-1133">Transmembrane helix</keyword>
<proteinExistence type="predicted"/>
<reference evidence="2" key="1">
    <citation type="submission" date="2022-07" db="EMBL/GenBank/DDBJ databases">
        <title>First report of Bartonella spp. in marsupials in Brazil, with a description of Bartonella harrusi sp. nov. and new proposal for taxonomic reclassification of species of the genus Bartonella.</title>
        <authorList>
            <person name="Amaral R.B."/>
        </authorList>
    </citation>
    <scope>NUCLEOTIDE SEQUENCE</scope>
    <source>
        <strain evidence="2">117A</strain>
    </source>
</reference>
<feature type="transmembrane region" description="Helical" evidence="1">
    <location>
        <begin position="73"/>
        <end position="88"/>
    </location>
</feature>
<feature type="transmembrane region" description="Helical" evidence="1">
    <location>
        <begin position="7"/>
        <end position="25"/>
    </location>
</feature>
<evidence type="ECO:0000313" key="2">
    <source>
        <dbReference type="EMBL" id="UTO29168.1"/>
    </source>
</evidence>
<keyword evidence="3" id="KW-1185">Reference proteome</keyword>
<evidence type="ECO:0000313" key="3">
    <source>
        <dbReference type="Proteomes" id="UP001059475"/>
    </source>
</evidence>
<feature type="transmembrane region" description="Helical" evidence="1">
    <location>
        <begin position="37"/>
        <end position="61"/>
    </location>
</feature>
<evidence type="ECO:0000256" key="1">
    <source>
        <dbReference type="SAM" id="Phobius"/>
    </source>
</evidence>
<sequence>MVVIIDRILIVLWAVMLAFFCVSWLGTTHILSGIFSVAYVGNIADILFFFLSALFAVILWWRLPQPMPLKIKLAAFLPPALILLLFTLF</sequence>
<dbReference type="Proteomes" id="UP001059475">
    <property type="component" value="Chromosome"/>
</dbReference>